<feature type="compositionally biased region" description="Basic and acidic residues" evidence="1">
    <location>
        <begin position="1"/>
        <end position="10"/>
    </location>
</feature>
<accession>A0A8S4SD72</accession>
<sequence>MPESSRERSQRRVKSTNPHLAENYGKNPSHSEGRPVPCSQPISKVEAQNSYSPRSHVFEDHVERRGAGEEVGIIRSDRRPNAFYDNETKNVEMELSRVSAKGPYIVRKYHSS</sequence>
<evidence type="ECO:0000313" key="3">
    <source>
        <dbReference type="Proteomes" id="UP000838756"/>
    </source>
</evidence>
<protein>
    <submittedName>
        <fullName evidence="2">Jg4808 protein</fullName>
    </submittedName>
</protein>
<dbReference type="AlphaFoldDB" id="A0A8S4SD72"/>
<gene>
    <name evidence="2" type="primary">jg4808</name>
    <name evidence="2" type="ORF">PAEG_LOCUS23678</name>
</gene>
<feature type="region of interest" description="Disordered" evidence="1">
    <location>
        <begin position="1"/>
        <end position="63"/>
    </location>
</feature>
<evidence type="ECO:0000313" key="2">
    <source>
        <dbReference type="EMBL" id="CAH2260082.1"/>
    </source>
</evidence>
<name>A0A8S4SD72_9NEOP</name>
<keyword evidence="3" id="KW-1185">Reference proteome</keyword>
<dbReference type="EMBL" id="CAKXAJ010026160">
    <property type="protein sequence ID" value="CAH2260082.1"/>
    <property type="molecule type" value="Genomic_DNA"/>
</dbReference>
<reference evidence="2" key="1">
    <citation type="submission" date="2022-03" db="EMBL/GenBank/DDBJ databases">
        <authorList>
            <person name="Lindestad O."/>
        </authorList>
    </citation>
    <scope>NUCLEOTIDE SEQUENCE</scope>
</reference>
<dbReference type="Proteomes" id="UP000838756">
    <property type="component" value="Unassembled WGS sequence"/>
</dbReference>
<organism evidence="2 3">
    <name type="scientific">Pararge aegeria aegeria</name>
    <dbReference type="NCBI Taxonomy" id="348720"/>
    <lineage>
        <taxon>Eukaryota</taxon>
        <taxon>Metazoa</taxon>
        <taxon>Ecdysozoa</taxon>
        <taxon>Arthropoda</taxon>
        <taxon>Hexapoda</taxon>
        <taxon>Insecta</taxon>
        <taxon>Pterygota</taxon>
        <taxon>Neoptera</taxon>
        <taxon>Endopterygota</taxon>
        <taxon>Lepidoptera</taxon>
        <taxon>Glossata</taxon>
        <taxon>Ditrysia</taxon>
        <taxon>Papilionoidea</taxon>
        <taxon>Nymphalidae</taxon>
        <taxon>Satyrinae</taxon>
        <taxon>Satyrini</taxon>
        <taxon>Parargina</taxon>
        <taxon>Pararge</taxon>
    </lineage>
</organism>
<comment type="caution">
    <text evidence="2">The sequence shown here is derived from an EMBL/GenBank/DDBJ whole genome shotgun (WGS) entry which is preliminary data.</text>
</comment>
<feature type="compositionally biased region" description="Polar residues" evidence="1">
    <location>
        <begin position="40"/>
        <end position="53"/>
    </location>
</feature>
<evidence type="ECO:0000256" key="1">
    <source>
        <dbReference type="SAM" id="MobiDB-lite"/>
    </source>
</evidence>
<proteinExistence type="predicted"/>